<dbReference type="GO" id="GO:0004089">
    <property type="term" value="F:carbonate dehydratase activity"/>
    <property type="evidence" value="ECO:0007669"/>
    <property type="project" value="UniProtKB-EC"/>
</dbReference>
<evidence type="ECO:0000256" key="6">
    <source>
        <dbReference type="ARBA" id="ARBA00048348"/>
    </source>
</evidence>
<dbReference type="SMART" id="SM01057">
    <property type="entry name" value="Carb_anhydrase"/>
    <property type="match status" value="2"/>
</dbReference>
<dbReference type="PANTHER" id="PTHR18952:SF265">
    <property type="entry name" value="CARBONIC ANHYDRASE"/>
    <property type="match status" value="1"/>
</dbReference>
<dbReference type="EMBL" id="LGRX02012425">
    <property type="protein sequence ID" value="KAK3267399.1"/>
    <property type="molecule type" value="Genomic_DNA"/>
</dbReference>
<protein>
    <recommendedName>
        <fullName evidence="2">carbonic anhydrase</fullName>
        <ecNumber evidence="2">4.2.1.1</ecNumber>
    </recommendedName>
</protein>
<keyword evidence="3" id="KW-0479">Metal-binding</keyword>
<keyword evidence="5" id="KW-0456">Lyase</keyword>
<comment type="similarity">
    <text evidence="1">Belongs to the alpha-carbonic anhydrase family.</text>
</comment>
<dbReference type="PANTHER" id="PTHR18952">
    <property type="entry name" value="CARBONIC ANHYDRASE"/>
    <property type="match status" value="1"/>
</dbReference>
<dbReference type="SUPFAM" id="SSF51069">
    <property type="entry name" value="Carbonic anhydrase"/>
    <property type="match status" value="2"/>
</dbReference>
<dbReference type="InterPro" id="IPR001148">
    <property type="entry name" value="CA_dom"/>
</dbReference>
<dbReference type="PROSITE" id="PS51144">
    <property type="entry name" value="ALPHA_CA_2"/>
    <property type="match status" value="2"/>
</dbReference>
<dbReference type="InterPro" id="IPR041891">
    <property type="entry name" value="Alpha_CA_prokaryot-like"/>
</dbReference>
<dbReference type="GO" id="GO:0008270">
    <property type="term" value="F:zinc ion binding"/>
    <property type="evidence" value="ECO:0007669"/>
    <property type="project" value="InterPro"/>
</dbReference>
<dbReference type="InterPro" id="IPR023561">
    <property type="entry name" value="Carbonic_anhydrase_a-class"/>
</dbReference>
<dbReference type="Proteomes" id="UP001190700">
    <property type="component" value="Unassembled WGS sequence"/>
</dbReference>
<feature type="domain" description="Alpha-carbonic anhydrase" evidence="7">
    <location>
        <begin position="1"/>
        <end position="182"/>
    </location>
</feature>
<keyword evidence="4" id="KW-0862">Zinc</keyword>
<name>A0AAE0FWY0_9CHLO</name>
<dbReference type="Pfam" id="PF00194">
    <property type="entry name" value="Carb_anhydrase"/>
    <property type="match status" value="2"/>
</dbReference>
<proteinExistence type="inferred from homology"/>
<reference evidence="8 9" key="1">
    <citation type="journal article" date="2015" name="Genome Biol. Evol.">
        <title>Comparative Genomics of a Bacterivorous Green Alga Reveals Evolutionary Causalities and Consequences of Phago-Mixotrophic Mode of Nutrition.</title>
        <authorList>
            <person name="Burns J.A."/>
            <person name="Paasch A."/>
            <person name="Narechania A."/>
            <person name="Kim E."/>
        </authorList>
    </citation>
    <scope>NUCLEOTIDE SEQUENCE [LARGE SCALE GENOMIC DNA]</scope>
    <source>
        <strain evidence="8 9">PLY_AMNH</strain>
    </source>
</reference>
<accession>A0AAE0FWY0</accession>
<feature type="non-terminal residue" evidence="8">
    <location>
        <position position="1"/>
    </location>
</feature>
<evidence type="ECO:0000256" key="5">
    <source>
        <dbReference type="ARBA" id="ARBA00023239"/>
    </source>
</evidence>
<organism evidence="8 9">
    <name type="scientific">Cymbomonas tetramitiformis</name>
    <dbReference type="NCBI Taxonomy" id="36881"/>
    <lineage>
        <taxon>Eukaryota</taxon>
        <taxon>Viridiplantae</taxon>
        <taxon>Chlorophyta</taxon>
        <taxon>Pyramimonadophyceae</taxon>
        <taxon>Pyramimonadales</taxon>
        <taxon>Pyramimonadaceae</taxon>
        <taxon>Cymbomonas</taxon>
    </lineage>
</organism>
<evidence type="ECO:0000256" key="3">
    <source>
        <dbReference type="ARBA" id="ARBA00022723"/>
    </source>
</evidence>
<sequence>FFGEESDRGWAVTGLATEGKLKLDDLGVTYTLAHFEFHAPSEHTVLGRHFDGEVQFVYQAANGRPGPIIAVFLDSSLDEENAFLAKFWPYFDNKQHDIQTGFNPYTQFFPNNKVHYRYIGSLTAPDCTEGVPWLVFLNAVHISSQQLHAFTSALVNLPQTYSARTNNRPVQALNGRDIQTVYQLDWKFGEGAAGIPGQDEWASKYDSCGQTGQSPVNLPQVSSNVRSWNSDIASQLVVEGSCTRYLGASGTYMWSVEQLDTCDDGRLKLRYQKDGEDNMTTYTLAHIELKAPSEHTVSWRHFAGEAQLVYQTEDGRRGPIIAVFLDDSEDIENAFLANFWPHFNNQQHQLGKGINPYNDLFPTFSSYYTYGGGSTTTPPCELDVPWIIFTNSVPISTLQLNSYRAAMGQMPQTADTMTNNRPTQDPIEISQVYDKSWNVLGPDGSLTG</sequence>
<keyword evidence="9" id="KW-1185">Reference proteome</keyword>
<dbReference type="Gene3D" id="3.10.200.10">
    <property type="entry name" value="Alpha carbonic anhydrase"/>
    <property type="match status" value="2"/>
</dbReference>
<feature type="domain" description="Alpha-carbonic anhydrase" evidence="7">
    <location>
        <begin position="184"/>
        <end position="436"/>
    </location>
</feature>
<comment type="catalytic activity">
    <reaction evidence="6">
        <text>hydrogencarbonate + H(+) = CO2 + H2O</text>
        <dbReference type="Rhea" id="RHEA:10748"/>
        <dbReference type="ChEBI" id="CHEBI:15377"/>
        <dbReference type="ChEBI" id="CHEBI:15378"/>
        <dbReference type="ChEBI" id="CHEBI:16526"/>
        <dbReference type="ChEBI" id="CHEBI:17544"/>
        <dbReference type="EC" id="4.2.1.1"/>
    </reaction>
</comment>
<evidence type="ECO:0000259" key="7">
    <source>
        <dbReference type="PROSITE" id="PS51144"/>
    </source>
</evidence>
<dbReference type="InterPro" id="IPR036398">
    <property type="entry name" value="CA_dom_sf"/>
</dbReference>
<evidence type="ECO:0000313" key="9">
    <source>
        <dbReference type="Proteomes" id="UP001190700"/>
    </source>
</evidence>
<evidence type="ECO:0000313" key="8">
    <source>
        <dbReference type="EMBL" id="KAK3267399.1"/>
    </source>
</evidence>
<evidence type="ECO:0000256" key="1">
    <source>
        <dbReference type="ARBA" id="ARBA00010718"/>
    </source>
</evidence>
<gene>
    <name evidence="8" type="ORF">CYMTET_24038</name>
</gene>
<dbReference type="EC" id="4.2.1.1" evidence="2"/>
<comment type="caution">
    <text evidence="8">The sequence shown here is derived from an EMBL/GenBank/DDBJ whole genome shotgun (WGS) entry which is preliminary data.</text>
</comment>
<evidence type="ECO:0000256" key="2">
    <source>
        <dbReference type="ARBA" id="ARBA00012925"/>
    </source>
</evidence>
<dbReference type="CDD" id="cd03124">
    <property type="entry name" value="alpha_CA_prokaryotic_like"/>
    <property type="match status" value="2"/>
</dbReference>
<evidence type="ECO:0000256" key="4">
    <source>
        <dbReference type="ARBA" id="ARBA00022833"/>
    </source>
</evidence>
<dbReference type="AlphaFoldDB" id="A0AAE0FWY0"/>